<proteinExistence type="predicted"/>
<feature type="compositionally biased region" description="Polar residues" evidence="1">
    <location>
        <begin position="1"/>
        <end position="13"/>
    </location>
</feature>
<accession>A0A392QRW9</accession>
<feature type="non-terminal residue" evidence="2">
    <location>
        <position position="1"/>
    </location>
</feature>
<evidence type="ECO:0000256" key="1">
    <source>
        <dbReference type="SAM" id="MobiDB-lite"/>
    </source>
</evidence>
<feature type="region of interest" description="Disordered" evidence="1">
    <location>
        <begin position="1"/>
        <end position="52"/>
    </location>
</feature>
<name>A0A392QRW9_9FABA</name>
<keyword evidence="3" id="KW-1185">Reference proteome</keyword>
<sequence length="52" mass="5597">KPIEKSSNSQPSGQVKKEPAVKTSGTTPKTRVTKAAAPKKTELKSQPKKKVH</sequence>
<comment type="caution">
    <text evidence="2">The sequence shown here is derived from an EMBL/GenBank/DDBJ whole genome shotgun (WGS) entry which is preliminary data.</text>
</comment>
<evidence type="ECO:0000313" key="2">
    <source>
        <dbReference type="EMBL" id="MCI26380.1"/>
    </source>
</evidence>
<organism evidence="2 3">
    <name type="scientific">Trifolium medium</name>
    <dbReference type="NCBI Taxonomy" id="97028"/>
    <lineage>
        <taxon>Eukaryota</taxon>
        <taxon>Viridiplantae</taxon>
        <taxon>Streptophyta</taxon>
        <taxon>Embryophyta</taxon>
        <taxon>Tracheophyta</taxon>
        <taxon>Spermatophyta</taxon>
        <taxon>Magnoliopsida</taxon>
        <taxon>eudicotyledons</taxon>
        <taxon>Gunneridae</taxon>
        <taxon>Pentapetalae</taxon>
        <taxon>rosids</taxon>
        <taxon>fabids</taxon>
        <taxon>Fabales</taxon>
        <taxon>Fabaceae</taxon>
        <taxon>Papilionoideae</taxon>
        <taxon>50 kb inversion clade</taxon>
        <taxon>NPAAA clade</taxon>
        <taxon>Hologalegina</taxon>
        <taxon>IRL clade</taxon>
        <taxon>Trifolieae</taxon>
        <taxon>Trifolium</taxon>
    </lineage>
</organism>
<dbReference type="Proteomes" id="UP000265520">
    <property type="component" value="Unassembled WGS sequence"/>
</dbReference>
<reference evidence="2 3" key="1">
    <citation type="journal article" date="2018" name="Front. Plant Sci.">
        <title>Red Clover (Trifolium pratense) and Zigzag Clover (T. medium) - A Picture of Genomic Similarities and Differences.</title>
        <authorList>
            <person name="Dluhosova J."/>
            <person name="Istvanek J."/>
            <person name="Nedelnik J."/>
            <person name="Repkova J."/>
        </authorList>
    </citation>
    <scope>NUCLEOTIDE SEQUENCE [LARGE SCALE GENOMIC DNA]</scope>
    <source>
        <strain evidence="3">cv. 10/8</strain>
        <tissue evidence="2">Leaf</tissue>
    </source>
</reference>
<protein>
    <submittedName>
        <fullName evidence="2">Uncharacterized protein</fullName>
    </submittedName>
</protein>
<dbReference type="EMBL" id="LXQA010152906">
    <property type="protein sequence ID" value="MCI26380.1"/>
    <property type="molecule type" value="Genomic_DNA"/>
</dbReference>
<dbReference type="AlphaFoldDB" id="A0A392QRW9"/>
<evidence type="ECO:0000313" key="3">
    <source>
        <dbReference type="Proteomes" id="UP000265520"/>
    </source>
</evidence>